<comment type="caution">
    <text evidence="1">The sequence shown here is derived from an EMBL/GenBank/DDBJ whole genome shotgun (WGS) entry which is preliminary data.</text>
</comment>
<name>A0A5J4UJU1_9EUKA</name>
<proteinExistence type="predicted"/>
<sequence>MLVFPAAVRTIAAISFPDLLGLDRKRTSVALVDYCVLAVSYTSPSSWLYLRVVQLLRLALLTSARAAVIAFGGTSSGVAIVQSGSIVSISMFWWNVFTNVGRMRGGQQRVLRYQVGVIRCLVLVPVRRSSIDVIGPERHHFFYSFQNGHPLQTLFGERPEESLQIVEGNHSSQQR</sequence>
<protein>
    <submittedName>
        <fullName evidence="1">Uncharacterized protein</fullName>
    </submittedName>
</protein>
<dbReference type="Proteomes" id="UP000324800">
    <property type="component" value="Unassembled WGS sequence"/>
</dbReference>
<organism evidence="1 2">
    <name type="scientific">Streblomastix strix</name>
    <dbReference type="NCBI Taxonomy" id="222440"/>
    <lineage>
        <taxon>Eukaryota</taxon>
        <taxon>Metamonada</taxon>
        <taxon>Preaxostyla</taxon>
        <taxon>Oxymonadida</taxon>
        <taxon>Streblomastigidae</taxon>
        <taxon>Streblomastix</taxon>
    </lineage>
</organism>
<evidence type="ECO:0000313" key="1">
    <source>
        <dbReference type="EMBL" id="KAA6370809.1"/>
    </source>
</evidence>
<accession>A0A5J4UJU1</accession>
<gene>
    <name evidence="1" type="ORF">EZS28_033665</name>
</gene>
<evidence type="ECO:0000313" key="2">
    <source>
        <dbReference type="Proteomes" id="UP000324800"/>
    </source>
</evidence>
<dbReference type="AlphaFoldDB" id="A0A5J4UJU1"/>
<dbReference type="EMBL" id="SNRW01015041">
    <property type="protein sequence ID" value="KAA6370809.1"/>
    <property type="molecule type" value="Genomic_DNA"/>
</dbReference>
<reference evidence="1 2" key="1">
    <citation type="submission" date="2019-03" db="EMBL/GenBank/DDBJ databases">
        <title>Single cell metagenomics reveals metabolic interactions within the superorganism composed of flagellate Streblomastix strix and complex community of Bacteroidetes bacteria on its surface.</title>
        <authorList>
            <person name="Treitli S.C."/>
            <person name="Kolisko M."/>
            <person name="Husnik F."/>
            <person name="Keeling P."/>
            <person name="Hampl V."/>
        </authorList>
    </citation>
    <scope>NUCLEOTIDE SEQUENCE [LARGE SCALE GENOMIC DNA]</scope>
    <source>
        <strain evidence="1">ST1C</strain>
    </source>
</reference>